<organism evidence="2 3">
    <name type="scientific">Engelhardtia mirabilis</name>
    <dbReference type="NCBI Taxonomy" id="2528011"/>
    <lineage>
        <taxon>Bacteria</taxon>
        <taxon>Pseudomonadati</taxon>
        <taxon>Planctomycetota</taxon>
        <taxon>Planctomycetia</taxon>
        <taxon>Planctomycetia incertae sedis</taxon>
        <taxon>Engelhardtia</taxon>
    </lineage>
</organism>
<dbReference type="Pfam" id="PF01610">
    <property type="entry name" value="DDE_Tnp_ISL3"/>
    <property type="match status" value="1"/>
</dbReference>
<dbReference type="InterPro" id="IPR002560">
    <property type="entry name" value="Transposase_DDE"/>
</dbReference>
<name>A0A518BDX1_9BACT</name>
<dbReference type="PANTHER" id="PTHR33498:SF1">
    <property type="entry name" value="TRANSPOSASE FOR INSERTION SEQUENCE ELEMENT IS1557"/>
    <property type="match status" value="1"/>
</dbReference>
<keyword evidence="3" id="KW-1185">Reference proteome</keyword>
<dbReference type="KEGG" id="pbap:Pla133_02300"/>
<evidence type="ECO:0000259" key="1">
    <source>
        <dbReference type="Pfam" id="PF01610"/>
    </source>
</evidence>
<dbReference type="PANTHER" id="PTHR33498">
    <property type="entry name" value="TRANSPOSASE FOR INSERTION SEQUENCE ELEMENT IS1557"/>
    <property type="match status" value="1"/>
</dbReference>
<accession>A0A518BDX1</accession>
<dbReference type="AlphaFoldDB" id="A0A518BDX1"/>
<proteinExistence type="predicted"/>
<dbReference type="EMBL" id="CP036287">
    <property type="protein sequence ID" value="QDU65166.1"/>
    <property type="molecule type" value="Genomic_DNA"/>
</dbReference>
<feature type="domain" description="Transposase IS204/IS1001/IS1096/IS1165 DDE" evidence="1">
    <location>
        <begin position="1"/>
        <end position="55"/>
    </location>
</feature>
<evidence type="ECO:0000313" key="3">
    <source>
        <dbReference type="Proteomes" id="UP000316921"/>
    </source>
</evidence>
<dbReference type="Proteomes" id="UP000316921">
    <property type="component" value="Chromosome"/>
</dbReference>
<gene>
    <name evidence="2" type="ORF">Pla133_02300</name>
</gene>
<dbReference type="InterPro" id="IPR047951">
    <property type="entry name" value="Transpos_ISL3"/>
</dbReference>
<evidence type="ECO:0000313" key="2">
    <source>
        <dbReference type="EMBL" id="QDU65166.1"/>
    </source>
</evidence>
<reference evidence="2 3" key="1">
    <citation type="submission" date="2019-02" db="EMBL/GenBank/DDBJ databases">
        <title>Deep-cultivation of Planctomycetes and their phenomic and genomic characterization uncovers novel biology.</title>
        <authorList>
            <person name="Wiegand S."/>
            <person name="Jogler M."/>
            <person name="Boedeker C."/>
            <person name="Pinto D."/>
            <person name="Vollmers J."/>
            <person name="Rivas-Marin E."/>
            <person name="Kohn T."/>
            <person name="Peeters S.H."/>
            <person name="Heuer A."/>
            <person name="Rast P."/>
            <person name="Oberbeckmann S."/>
            <person name="Bunk B."/>
            <person name="Jeske O."/>
            <person name="Meyerdierks A."/>
            <person name="Storesund J.E."/>
            <person name="Kallscheuer N."/>
            <person name="Luecker S."/>
            <person name="Lage O.M."/>
            <person name="Pohl T."/>
            <person name="Merkel B.J."/>
            <person name="Hornburger P."/>
            <person name="Mueller R.-W."/>
            <person name="Bruemmer F."/>
            <person name="Labrenz M."/>
            <person name="Spormann A.M."/>
            <person name="Op den Camp H."/>
            <person name="Overmann J."/>
            <person name="Amann R."/>
            <person name="Jetten M.S.M."/>
            <person name="Mascher T."/>
            <person name="Medema M.H."/>
            <person name="Devos D.P."/>
            <person name="Kaster A.-K."/>
            <person name="Ovreas L."/>
            <person name="Rohde M."/>
            <person name="Galperin M.Y."/>
            <person name="Jogler C."/>
        </authorList>
    </citation>
    <scope>NUCLEOTIDE SEQUENCE [LARGE SCALE GENOMIC DNA]</scope>
    <source>
        <strain evidence="2 3">Pla133</strain>
    </source>
</reference>
<sequence length="72" mass="7961">MKRVAATIAKHLEGIINAVVLGATNAASESINARIQRVKRMASGFRNRERFRNAIYFHLGGLDLDPATHTRS</sequence>
<protein>
    <recommendedName>
        <fullName evidence="1">Transposase IS204/IS1001/IS1096/IS1165 DDE domain-containing protein</fullName>
    </recommendedName>
</protein>